<sequence length="136" mass="15454">MRRSPYCCYACGHTTDPGPPPSLKEIWISSSLNADPSAKVADNVCHGVATGAKEYKHQHRIKPECQIESDVKVDRKPMEKRYQYHKVIHKECDWGGPHAGHKLRFTGFGLESDWEYAGSEESKFESWESQVLYAAK</sequence>
<dbReference type="EMBL" id="KL584828">
    <property type="protein sequence ID" value="KEQ64482.1"/>
    <property type="molecule type" value="Genomic_DNA"/>
</dbReference>
<evidence type="ECO:0000313" key="1">
    <source>
        <dbReference type="EMBL" id="KEQ64482.1"/>
    </source>
</evidence>
<dbReference type="RefSeq" id="XP_040881505.1">
    <property type="nucleotide sequence ID" value="XM_041027758.1"/>
</dbReference>
<organism evidence="1 2">
    <name type="scientific">Aureobasidium melanogenum (strain CBS 110374)</name>
    <name type="common">Aureobasidium pullulans var. melanogenum</name>
    <dbReference type="NCBI Taxonomy" id="1043003"/>
    <lineage>
        <taxon>Eukaryota</taxon>
        <taxon>Fungi</taxon>
        <taxon>Dikarya</taxon>
        <taxon>Ascomycota</taxon>
        <taxon>Pezizomycotina</taxon>
        <taxon>Dothideomycetes</taxon>
        <taxon>Dothideomycetidae</taxon>
        <taxon>Dothideales</taxon>
        <taxon>Saccotheciaceae</taxon>
        <taxon>Aureobasidium</taxon>
    </lineage>
</organism>
<dbReference type="GeneID" id="63921131"/>
<dbReference type="AlphaFoldDB" id="A0A074W3H0"/>
<keyword evidence="2" id="KW-1185">Reference proteome</keyword>
<proteinExistence type="predicted"/>
<evidence type="ECO:0000313" key="2">
    <source>
        <dbReference type="Proteomes" id="UP000030672"/>
    </source>
</evidence>
<protein>
    <submittedName>
        <fullName evidence="1">Uncharacterized protein</fullName>
    </submittedName>
</protein>
<dbReference type="HOGENOM" id="CLU_1875025_0_0_1"/>
<dbReference type="Proteomes" id="UP000030672">
    <property type="component" value="Unassembled WGS sequence"/>
</dbReference>
<accession>A0A074W3H0</accession>
<name>A0A074W3H0_AURM1</name>
<reference evidence="1 2" key="1">
    <citation type="journal article" date="2014" name="BMC Genomics">
        <title>Genome sequencing of four Aureobasidium pullulans varieties: biotechnological potential, stress tolerance, and description of new species.</title>
        <authorList>
            <person name="Gostin Ar C."/>
            <person name="Ohm R.A."/>
            <person name="Kogej T."/>
            <person name="Sonjak S."/>
            <person name="Turk M."/>
            <person name="Zajc J."/>
            <person name="Zalar P."/>
            <person name="Grube M."/>
            <person name="Sun H."/>
            <person name="Han J."/>
            <person name="Sharma A."/>
            <person name="Chiniquy J."/>
            <person name="Ngan C.Y."/>
            <person name="Lipzen A."/>
            <person name="Barry K."/>
            <person name="Grigoriev I.V."/>
            <person name="Gunde-Cimerman N."/>
        </authorList>
    </citation>
    <scope>NUCLEOTIDE SEQUENCE [LARGE SCALE GENOMIC DNA]</scope>
    <source>
        <strain evidence="1 2">CBS 110374</strain>
    </source>
</reference>
<gene>
    <name evidence="1" type="ORF">M437DRAFT_82505</name>
</gene>